<sequence length="222" mass="23440">MKQLFSSLFALTMLCSFALGQEVVSGENTQKRNIGSFHAVKTSAGIQVILTKGSKEELAVTASDADLVDKIKTVVSNGVLRITRENDNWRFWEKRRNWKVVVYVSYTQLDGLEASSGGSIQAKSVSLDKLTADVSSGGTITLSGSANALSVDGSSGGIFRGYDLAVTNCKADVSSGAGVQVTVNKEISAEASSGGYVRFKGDGLIRNINVSSGGSVKRQSDK</sequence>
<feature type="domain" description="Putative auto-transporter adhesin head GIN" evidence="2">
    <location>
        <begin position="37"/>
        <end position="202"/>
    </location>
</feature>
<dbReference type="Pfam" id="PF10988">
    <property type="entry name" value="DUF2807"/>
    <property type="match status" value="1"/>
</dbReference>
<dbReference type="InterPro" id="IPR021255">
    <property type="entry name" value="DUF2807"/>
</dbReference>
<feature type="signal peptide" evidence="1">
    <location>
        <begin position="1"/>
        <end position="18"/>
    </location>
</feature>
<reference evidence="3 4" key="1">
    <citation type="submission" date="2019-03" db="EMBL/GenBank/DDBJ databases">
        <title>Genomic Encyclopedia of Archaeal and Bacterial Type Strains, Phase II (KMG-II): from individual species to whole genera.</title>
        <authorList>
            <person name="Goeker M."/>
        </authorList>
    </citation>
    <scope>NUCLEOTIDE SEQUENCE [LARGE SCALE GENOMIC DNA]</scope>
    <source>
        <strain evidence="3 4">DSM 28323</strain>
    </source>
</reference>
<evidence type="ECO:0000313" key="4">
    <source>
        <dbReference type="Proteomes" id="UP000295741"/>
    </source>
</evidence>
<evidence type="ECO:0000256" key="1">
    <source>
        <dbReference type="SAM" id="SignalP"/>
    </source>
</evidence>
<proteinExistence type="predicted"/>
<protein>
    <submittedName>
        <fullName evidence="3">Putative autotransporter adhesin-like protein</fullName>
    </submittedName>
</protein>
<gene>
    <name evidence="3" type="ORF">BC659_0325</name>
</gene>
<keyword evidence="1" id="KW-0732">Signal</keyword>
<dbReference type="EMBL" id="SNWP01000010">
    <property type="protein sequence ID" value="TDO28262.1"/>
    <property type="molecule type" value="Genomic_DNA"/>
</dbReference>
<feature type="chain" id="PRO_5020581036" evidence="1">
    <location>
        <begin position="19"/>
        <end position="222"/>
    </location>
</feature>
<accession>A0A4R6IZE3</accession>
<dbReference type="OrthoDB" id="877489at2"/>
<comment type="caution">
    <text evidence="3">The sequence shown here is derived from an EMBL/GenBank/DDBJ whole genome shotgun (WGS) entry which is preliminary data.</text>
</comment>
<keyword evidence="4" id="KW-1185">Reference proteome</keyword>
<dbReference type="AlphaFoldDB" id="A0A4R6IZE3"/>
<dbReference type="RefSeq" id="WP_133472816.1">
    <property type="nucleotide sequence ID" value="NZ_SNWP01000010.1"/>
</dbReference>
<evidence type="ECO:0000313" key="3">
    <source>
        <dbReference type="EMBL" id="TDO28262.1"/>
    </source>
</evidence>
<organism evidence="3 4">
    <name type="scientific">Sediminibacterium goheungense</name>
    <dbReference type="NCBI Taxonomy" id="1086393"/>
    <lineage>
        <taxon>Bacteria</taxon>
        <taxon>Pseudomonadati</taxon>
        <taxon>Bacteroidota</taxon>
        <taxon>Chitinophagia</taxon>
        <taxon>Chitinophagales</taxon>
        <taxon>Chitinophagaceae</taxon>
        <taxon>Sediminibacterium</taxon>
    </lineage>
</organism>
<dbReference type="Proteomes" id="UP000295741">
    <property type="component" value="Unassembled WGS sequence"/>
</dbReference>
<name>A0A4R6IZE3_9BACT</name>
<evidence type="ECO:0000259" key="2">
    <source>
        <dbReference type="Pfam" id="PF10988"/>
    </source>
</evidence>
<dbReference type="Gene3D" id="2.160.20.120">
    <property type="match status" value="1"/>
</dbReference>